<feature type="transmembrane region" description="Helical" evidence="1">
    <location>
        <begin position="41"/>
        <end position="63"/>
    </location>
</feature>
<evidence type="ECO:0000313" key="2">
    <source>
        <dbReference type="EMBL" id="MCY6525059.1"/>
    </source>
</evidence>
<dbReference type="EMBL" id="JAPQFC010001244">
    <property type="protein sequence ID" value="MCY6525059.1"/>
    <property type="molecule type" value="Genomic_DNA"/>
</dbReference>
<keyword evidence="1" id="KW-1133">Transmembrane helix</keyword>
<organism evidence="2 3">
    <name type="scientific">Actinobacillus pleuropneumoniae</name>
    <name type="common">Haemophilus pleuropneumoniae</name>
    <dbReference type="NCBI Taxonomy" id="715"/>
    <lineage>
        <taxon>Bacteria</taxon>
        <taxon>Pseudomonadati</taxon>
        <taxon>Pseudomonadota</taxon>
        <taxon>Gammaproteobacteria</taxon>
        <taxon>Pasteurellales</taxon>
        <taxon>Pasteurellaceae</taxon>
        <taxon>Actinobacillus</taxon>
    </lineage>
</organism>
<dbReference type="AlphaFoldDB" id="A0A9Q4H852"/>
<proteinExistence type="predicted"/>
<feature type="non-terminal residue" evidence="2">
    <location>
        <position position="1"/>
    </location>
</feature>
<accession>A0A9Q4H852</accession>
<evidence type="ECO:0000313" key="3">
    <source>
        <dbReference type="Proteomes" id="UP001077788"/>
    </source>
</evidence>
<sequence>INGREMIHVLQGIITSWGTHATNSATSVSRVPTYKSQLTKVWSWMATLLGAMCTLFTIHHIYIANCEG</sequence>
<reference evidence="2" key="1">
    <citation type="journal article" date="2021" name="Vet Sci">
        <title>O-Serogroups and Pathovirotypes of Escherichia coli Isolated from Post-Weaning Piglets Showing Diarrhoea and/or Oedema in South Korea.</title>
        <authorList>
            <person name="Byun J.W."/>
            <person name="Moon B.Y."/>
            <person name="Do K.H."/>
            <person name="Lee K."/>
            <person name="Lee H.Y."/>
            <person name="Kim W.I."/>
            <person name="So B."/>
            <person name="Lee W.K."/>
        </authorList>
    </citation>
    <scope>NUCLEOTIDE SEQUENCE</scope>
    <source>
        <strain evidence="2">84/14</strain>
    </source>
</reference>
<gene>
    <name evidence="2" type="ORF">OYG11_12740</name>
</gene>
<keyword evidence="1" id="KW-0812">Transmembrane</keyword>
<comment type="caution">
    <text evidence="2">The sequence shown here is derived from an EMBL/GenBank/DDBJ whole genome shotgun (WGS) entry which is preliminary data.</text>
</comment>
<protein>
    <submittedName>
        <fullName evidence="2">Uncharacterized protein</fullName>
    </submittedName>
</protein>
<name>A0A9Q4H852_ACTPL</name>
<dbReference type="RefSeq" id="WP_267992407.1">
    <property type="nucleotide sequence ID" value="NZ_JAPQFC010001244.1"/>
</dbReference>
<dbReference type="Proteomes" id="UP001077788">
    <property type="component" value="Unassembled WGS sequence"/>
</dbReference>
<keyword evidence="1" id="KW-0472">Membrane</keyword>
<evidence type="ECO:0000256" key="1">
    <source>
        <dbReference type="SAM" id="Phobius"/>
    </source>
</evidence>
<reference evidence="2" key="2">
    <citation type="submission" date="2022-12" db="EMBL/GenBank/DDBJ databases">
        <authorList>
            <person name="Kardos G."/>
            <person name="Sarkozi R."/>
            <person name="Laczko L."/>
            <person name="Marton S."/>
            <person name="Makrai L."/>
            <person name="Banyai K."/>
            <person name="Fodor L."/>
        </authorList>
    </citation>
    <scope>NUCLEOTIDE SEQUENCE</scope>
    <source>
        <strain evidence="2">84/14</strain>
    </source>
</reference>